<name>A0ABQ9Y0H4_9EUKA</name>
<feature type="compositionally biased region" description="Low complexity" evidence="1">
    <location>
        <begin position="796"/>
        <end position="808"/>
    </location>
</feature>
<feature type="compositionally biased region" description="Acidic residues" evidence="1">
    <location>
        <begin position="598"/>
        <end position="609"/>
    </location>
</feature>
<gene>
    <name evidence="3" type="ORF">BLNAU_7830</name>
</gene>
<dbReference type="InterPro" id="IPR050235">
    <property type="entry name" value="CK1_Ser-Thr_kinase"/>
</dbReference>
<feature type="compositionally biased region" description="Basic and acidic residues" evidence="1">
    <location>
        <begin position="373"/>
        <end position="387"/>
    </location>
</feature>
<protein>
    <submittedName>
        <fullName evidence="3">Tau-tubulin kinase 2</fullName>
        <ecNumber evidence="3">2.7.11.1</ecNumber>
    </submittedName>
</protein>
<dbReference type="InterPro" id="IPR000719">
    <property type="entry name" value="Prot_kinase_dom"/>
</dbReference>
<dbReference type="Pfam" id="PF00069">
    <property type="entry name" value="Pkinase"/>
    <property type="match status" value="1"/>
</dbReference>
<feature type="region of interest" description="Disordered" evidence="1">
    <location>
        <begin position="683"/>
        <end position="725"/>
    </location>
</feature>
<evidence type="ECO:0000259" key="2">
    <source>
        <dbReference type="PROSITE" id="PS50011"/>
    </source>
</evidence>
<dbReference type="PROSITE" id="PS00109">
    <property type="entry name" value="PROTEIN_KINASE_TYR"/>
    <property type="match status" value="1"/>
</dbReference>
<feature type="compositionally biased region" description="Low complexity" evidence="1">
    <location>
        <begin position="633"/>
        <end position="643"/>
    </location>
</feature>
<feature type="compositionally biased region" description="Polar residues" evidence="1">
    <location>
        <begin position="617"/>
        <end position="632"/>
    </location>
</feature>
<sequence length="906" mass="102437">MSTKEVIHLSSDPNDTIVVRHTMGKGGFGIVSKCLWKGKELAIKREKRQTHYSSLKFEAIVLSECSDLPHIPRLYHSGIAGDSYFLTMELLGKNLRSLARRTSTGTLSAATCAYIAVQCLDALQMLHSRGFVHRDVTPRNLVIGTGNQRNHVYLIDFGLSKRCNPFIISKHRTSGHPFRGTLRYASVAAHRGWELTPYDDIWGLVYSLIQLNTGSLPWNNITNQKQIFLSKLAHQSPSLFNFFPPPFSEFLTSLINTPHNQILPYDLWKGIFGKVLFPLEAHFSYLKGTDILTDDEGSSQDSRVKENFANHPSFEILANLKEKEDGEPTVNKAGLSESGRHGETGKSNKEDSTSDRTRKRKTNEETCEEEGEEMRKSNDDPDGEIQKLVEPNSEPQIPLVPSFPSSTGVVWMEWLDSAISLSGTFMRNQEVTDYAQKNWEDLRKKAARRKEIKKEERAKRRERRREETRKELESGEKSKERPRKKKQNSEWLIEVNRRREQRKRKDEQETEKKRQSAHKSPTDDNRADSGHKQPKQPKSSTLTRHSHKSKTNAKEEHSKETLEDEKEEEQHDLFPVFVFTTHEGTAEETKVNEYLPSLDEDDSSTDDREDIPINADPFSQPQSEVQCPTSPITNPTTPLSHSTTPLLVPTTPLAIPVTSNPFPTPPLIRVTPTLRMLPIEEESHRASVHNHEDPTPTTNRDQAQPTSMFDPSQSHNDSPDELLLPNIHFNPHFSILPPENCPHAPSPSPLASDFTIFRCFDSQVPFPHEEGRLKLNVEQSYPQSASLQRPILTLTSQPPQHASSPSSPNHTSLLDSTDREQIHPSRIPSPPLSISFHSHHSPPLPTRPSSSLLTMQELSIACHSPTPPPTLPLLVENTRKSVGTLSDAPVGFVRRKESRDCSCLLF</sequence>
<accession>A0ABQ9Y0H4</accession>
<dbReference type="PANTHER" id="PTHR11909">
    <property type="entry name" value="CASEIN KINASE-RELATED"/>
    <property type="match status" value="1"/>
</dbReference>
<feature type="region of interest" description="Disordered" evidence="1">
    <location>
        <begin position="795"/>
        <end position="849"/>
    </location>
</feature>
<comment type="caution">
    <text evidence="3">The sequence shown here is derived from an EMBL/GenBank/DDBJ whole genome shotgun (WGS) entry which is preliminary data.</text>
</comment>
<keyword evidence="3" id="KW-0808">Transferase</keyword>
<dbReference type="PROSITE" id="PS50011">
    <property type="entry name" value="PROTEIN_KINASE_DOM"/>
    <property type="match status" value="1"/>
</dbReference>
<feature type="compositionally biased region" description="Basic and acidic residues" evidence="1">
    <location>
        <begin position="495"/>
        <end position="531"/>
    </location>
</feature>
<dbReference type="InterPro" id="IPR011009">
    <property type="entry name" value="Kinase-like_dom_sf"/>
</dbReference>
<evidence type="ECO:0000313" key="4">
    <source>
        <dbReference type="Proteomes" id="UP001281761"/>
    </source>
</evidence>
<feature type="compositionally biased region" description="Basic and acidic residues" evidence="1">
    <location>
        <begin position="683"/>
        <end position="694"/>
    </location>
</feature>
<dbReference type="Proteomes" id="UP001281761">
    <property type="component" value="Unassembled WGS sequence"/>
</dbReference>
<organism evidence="3 4">
    <name type="scientific">Blattamonas nauphoetae</name>
    <dbReference type="NCBI Taxonomy" id="2049346"/>
    <lineage>
        <taxon>Eukaryota</taxon>
        <taxon>Metamonada</taxon>
        <taxon>Preaxostyla</taxon>
        <taxon>Oxymonadida</taxon>
        <taxon>Blattamonas</taxon>
    </lineage>
</organism>
<feature type="region of interest" description="Disordered" evidence="1">
    <location>
        <begin position="447"/>
        <end position="643"/>
    </location>
</feature>
<reference evidence="3 4" key="1">
    <citation type="journal article" date="2022" name="bioRxiv">
        <title>Genomics of Preaxostyla Flagellates Illuminates Evolutionary Transitions and the Path Towards Mitochondrial Loss.</title>
        <authorList>
            <person name="Novak L.V.F."/>
            <person name="Treitli S.C."/>
            <person name="Pyrih J."/>
            <person name="Halakuc P."/>
            <person name="Pipaliya S.V."/>
            <person name="Vacek V."/>
            <person name="Brzon O."/>
            <person name="Soukal P."/>
            <person name="Eme L."/>
            <person name="Dacks J.B."/>
            <person name="Karnkowska A."/>
            <person name="Elias M."/>
            <person name="Hampl V."/>
        </authorList>
    </citation>
    <scope>NUCLEOTIDE SEQUENCE [LARGE SCALE GENOMIC DNA]</scope>
    <source>
        <strain evidence="3">NAU3</strain>
        <tissue evidence="3">Gut</tissue>
    </source>
</reference>
<dbReference type="SUPFAM" id="SSF56112">
    <property type="entry name" value="Protein kinase-like (PK-like)"/>
    <property type="match status" value="1"/>
</dbReference>
<dbReference type="Gene3D" id="1.10.510.10">
    <property type="entry name" value="Transferase(Phosphotransferase) domain 1"/>
    <property type="match status" value="1"/>
</dbReference>
<feature type="compositionally biased region" description="Basic and acidic residues" evidence="1">
    <location>
        <begin position="552"/>
        <end position="561"/>
    </location>
</feature>
<feature type="compositionally biased region" description="Polar residues" evidence="1">
    <location>
        <begin position="695"/>
        <end position="716"/>
    </location>
</feature>
<evidence type="ECO:0000313" key="3">
    <source>
        <dbReference type="EMBL" id="KAK2957236.1"/>
    </source>
</evidence>
<feature type="compositionally biased region" description="Basic and acidic residues" evidence="1">
    <location>
        <begin position="452"/>
        <end position="479"/>
    </location>
</feature>
<keyword evidence="3" id="KW-0418">Kinase</keyword>
<feature type="compositionally biased region" description="Basic and acidic residues" evidence="1">
    <location>
        <begin position="338"/>
        <end position="356"/>
    </location>
</feature>
<proteinExistence type="predicted"/>
<feature type="domain" description="Protein kinase" evidence="2">
    <location>
        <begin position="17"/>
        <end position="277"/>
    </location>
</feature>
<feature type="region of interest" description="Disordered" evidence="1">
    <location>
        <begin position="321"/>
        <end position="400"/>
    </location>
</feature>
<evidence type="ECO:0000256" key="1">
    <source>
        <dbReference type="SAM" id="MobiDB-lite"/>
    </source>
</evidence>
<dbReference type="EC" id="2.7.11.1" evidence="3"/>
<dbReference type="GO" id="GO:0004674">
    <property type="term" value="F:protein serine/threonine kinase activity"/>
    <property type="evidence" value="ECO:0007669"/>
    <property type="project" value="UniProtKB-EC"/>
</dbReference>
<keyword evidence="4" id="KW-1185">Reference proteome</keyword>
<dbReference type="InterPro" id="IPR008266">
    <property type="entry name" value="Tyr_kinase_AS"/>
</dbReference>
<dbReference type="EMBL" id="JARBJD010000048">
    <property type="protein sequence ID" value="KAK2957236.1"/>
    <property type="molecule type" value="Genomic_DNA"/>
</dbReference>